<dbReference type="RefSeq" id="WP_034708682.1">
    <property type="nucleotide sequence ID" value="NZ_JPRH01000001.1"/>
</dbReference>
<dbReference type="AlphaFoldDB" id="A0A086ABR1"/>
<dbReference type="eggNOG" id="ENOG5033VCG">
    <property type="taxonomic scope" value="Bacteria"/>
</dbReference>
<evidence type="ECO:0000313" key="2">
    <source>
        <dbReference type="Proteomes" id="UP000028705"/>
    </source>
</evidence>
<dbReference type="OrthoDB" id="1270764at2"/>
<reference evidence="1 2" key="1">
    <citation type="submission" date="2014-07" db="EMBL/GenBank/DDBJ databases">
        <title>Genome of Chryseobacterium soli DSM 19298.</title>
        <authorList>
            <person name="Stropko S.J."/>
            <person name="Pipes S.E."/>
            <person name="Newman J."/>
        </authorList>
    </citation>
    <scope>NUCLEOTIDE SEQUENCE [LARGE SCALE GENOMIC DNA]</scope>
    <source>
        <strain evidence="1 2">DSM 19298</strain>
    </source>
</reference>
<sequence>MEEEKKNIILVSTKNYKTEGIKCTEGNRKIIFLNPKLKDQVYLETEIYKSIFGEDLGKKEFFLKAGSYGNIIEAYENTLITLLEKEHKVPEDYYDRLDEYRKVVYRNLFTLEDYVDNKHRFDEIHEILGDYYVLKMKYPLERIPYEFNLRYIRMKSLYDSGEQLYISSLLNYEELEF</sequence>
<organism evidence="1 2">
    <name type="scientific">Chryseobacterium soli</name>
    <dbReference type="NCBI Taxonomy" id="445961"/>
    <lineage>
        <taxon>Bacteria</taxon>
        <taxon>Pseudomonadati</taxon>
        <taxon>Bacteroidota</taxon>
        <taxon>Flavobacteriia</taxon>
        <taxon>Flavobacteriales</taxon>
        <taxon>Weeksellaceae</taxon>
        <taxon>Chryseobacterium group</taxon>
        <taxon>Chryseobacterium</taxon>
    </lineage>
</organism>
<name>A0A086ABR1_9FLAO</name>
<dbReference type="STRING" id="445961.IW15_01385"/>
<gene>
    <name evidence="1" type="ORF">IW15_01385</name>
</gene>
<protein>
    <submittedName>
        <fullName evidence="1">Uncharacterized protein</fullName>
    </submittedName>
</protein>
<dbReference type="EMBL" id="JPRH01000001">
    <property type="protein sequence ID" value="KFF14125.1"/>
    <property type="molecule type" value="Genomic_DNA"/>
</dbReference>
<comment type="caution">
    <text evidence="1">The sequence shown here is derived from an EMBL/GenBank/DDBJ whole genome shotgun (WGS) entry which is preliminary data.</text>
</comment>
<accession>A0A086ABR1</accession>
<keyword evidence="2" id="KW-1185">Reference proteome</keyword>
<dbReference type="Proteomes" id="UP000028705">
    <property type="component" value="Unassembled WGS sequence"/>
</dbReference>
<evidence type="ECO:0000313" key="1">
    <source>
        <dbReference type="EMBL" id="KFF14125.1"/>
    </source>
</evidence>
<proteinExistence type="predicted"/>